<dbReference type="Proteomes" id="UP000241208">
    <property type="component" value="Unassembled WGS sequence"/>
</dbReference>
<dbReference type="SMART" id="SM00794">
    <property type="entry name" value="AgrD"/>
    <property type="match status" value="1"/>
</dbReference>
<organism evidence="2 3">
    <name type="scientific">Staphylococcus cohnii</name>
    <dbReference type="NCBI Taxonomy" id="29382"/>
    <lineage>
        <taxon>Bacteria</taxon>
        <taxon>Bacillati</taxon>
        <taxon>Bacillota</taxon>
        <taxon>Bacilli</taxon>
        <taxon>Bacillales</taxon>
        <taxon>Staphylococcaceae</taxon>
        <taxon>Staphylococcus</taxon>
        <taxon>Staphylococcus cohnii species complex</taxon>
    </lineage>
</organism>
<dbReference type="EMBL" id="PYZR01000094">
    <property type="protein sequence ID" value="PTF65975.1"/>
    <property type="molecule type" value="Genomic_DNA"/>
</dbReference>
<gene>
    <name evidence="2" type="ORF">BUY34_08475</name>
    <name evidence="1" type="ORF">P5X59_11530</name>
</gene>
<sequence length="45" mass="5122">MNFFESIITVFAKFFAFIGTISSVKPCTGFVDEPEIPKELTDLYK</sequence>
<dbReference type="Pfam" id="PF05931">
    <property type="entry name" value="AgrD"/>
    <property type="match status" value="1"/>
</dbReference>
<protein>
    <submittedName>
        <fullName evidence="2">Cyclic lactone autoinducer peptide</fullName>
    </submittedName>
</protein>
<dbReference type="STRING" id="29382.BZ166_08700"/>
<dbReference type="EMBL" id="JAROYR010000021">
    <property type="protein sequence ID" value="MDH5158936.1"/>
    <property type="molecule type" value="Genomic_DNA"/>
</dbReference>
<evidence type="ECO:0000313" key="3">
    <source>
        <dbReference type="Proteomes" id="UP000241208"/>
    </source>
</evidence>
<evidence type="ECO:0000313" key="2">
    <source>
        <dbReference type="EMBL" id="PTF65975.1"/>
    </source>
</evidence>
<reference evidence="2 3" key="1">
    <citation type="journal article" date="2016" name="Front. Microbiol.">
        <title>Comprehensive Phylogenetic Analysis of Bovine Non-aureus Staphylococci Species Based on Whole-Genome Sequencing.</title>
        <authorList>
            <person name="Naushad S."/>
            <person name="Barkema H.W."/>
            <person name="Luby C."/>
            <person name="Condas L.A."/>
            <person name="Nobrega D.B."/>
            <person name="Carson D.A."/>
            <person name="De Buck J."/>
        </authorList>
    </citation>
    <scope>NUCLEOTIDE SEQUENCE [LARGE SCALE GENOMIC DNA]</scope>
    <source>
        <strain evidence="2 3">SNUC 3829</strain>
    </source>
</reference>
<dbReference type="Proteomes" id="UP001159200">
    <property type="component" value="Unassembled WGS sequence"/>
</dbReference>
<reference evidence="1 4" key="3">
    <citation type="submission" date="2023-03" db="EMBL/GenBank/DDBJ databases">
        <title>Bacterial isolates from washroom surfaces on a university campus.</title>
        <authorList>
            <person name="Holman D.B."/>
            <person name="Gzyl K.E."/>
            <person name="Taheri A.E."/>
        </authorList>
    </citation>
    <scope>NUCLEOTIDE SEQUENCE [LARGE SCALE GENOMIC DNA]</scope>
    <source>
        <strain evidence="1 4">RD01</strain>
    </source>
</reference>
<evidence type="ECO:0000313" key="4">
    <source>
        <dbReference type="Proteomes" id="UP001159200"/>
    </source>
</evidence>
<evidence type="ECO:0000313" key="1">
    <source>
        <dbReference type="EMBL" id="MDH5158936.1"/>
    </source>
</evidence>
<dbReference type="NCBIfam" id="TIGR04223">
    <property type="entry name" value="quorum_AgrD"/>
    <property type="match status" value="1"/>
</dbReference>
<dbReference type="AlphaFoldDB" id="A0A2T4LRM2"/>
<reference evidence="2" key="2">
    <citation type="submission" date="2018-03" db="EMBL/GenBank/DDBJ databases">
        <authorList>
            <person name="Keele B.F."/>
        </authorList>
    </citation>
    <scope>NUCLEOTIDE SEQUENCE</scope>
    <source>
        <strain evidence="2">SNUC 3829</strain>
    </source>
</reference>
<dbReference type="RefSeq" id="WP_064264468.1">
    <property type="nucleotide sequence ID" value="NZ_CP119997.1"/>
</dbReference>
<accession>A0A2T4LRM2</accession>
<comment type="caution">
    <text evidence="2">The sequence shown here is derived from an EMBL/GenBank/DDBJ whole genome shotgun (WGS) entry which is preliminary data.</text>
</comment>
<keyword evidence="4" id="KW-1185">Reference proteome</keyword>
<name>A0A2T4LRM2_9STAP</name>
<proteinExistence type="predicted"/>
<dbReference type="InterPro" id="IPR009229">
    <property type="entry name" value="AgrD"/>
</dbReference>